<accession>A0A1Y1JFD2</accession>
<dbReference type="RefSeq" id="XP_028543549.1">
    <property type="nucleotide sequence ID" value="XM_028687748.1"/>
</dbReference>
<keyword evidence="3" id="KW-1185">Reference proteome</keyword>
<dbReference type="GeneID" id="39747678"/>
<feature type="region of interest" description="Disordered" evidence="1">
    <location>
        <begin position="1"/>
        <end position="62"/>
    </location>
</feature>
<dbReference type="InterPro" id="IPR013885">
    <property type="entry name" value="DUF1764_euk"/>
</dbReference>
<reference evidence="3" key="1">
    <citation type="submission" date="2017-04" db="EMBL/GenBank/DDBJ databases">
        <title>Plasmodium gonderi genome.</title>
        <authorList>
            <person name="Arisue N."/>
            <person name="Honma H."/>
            <person name="Kawai S."/>
            <person name="Tougan T."/>
            <person name="Tanabe K."/>
            <person name="Horii T."/>
        </authorList>
    </citation>
    <scope>NUCLEOTIDE SEQUENCE [LARGE SCALE GENOMIC DNA]</scope>
    <source>
        <strain evidence="3">ATCC 30045</strain>
    </source>
</reference>
<evidence type="ECO:0000256" key="1">
    <source>
        <dbReference type="SAM" id="MobiDB-lite"/>
    </source>
</evidence>
<comment type="caution">
    <text evidence="2">The sequence shown here is derived from an EMBL/GenBank/DDBJ whole genome shotgun (WGS) entry which is preliminary data.</text>
</comment>
<evidence type="ECO:0000313" key="3">
    <source>
        <dbReference type="Proteomes" id="UP000195521"/>
    </source>
</evidence>
<feature type="compositionally biased region" description="Basic and acidic residues" evidence="1">
    <location>
        <begin position="1"/>
        <end position="13"/>
    </location>
</feature>
<sequence>MGDNNESLKERKVLASSPHKKRGEVNKNFKNSQNVKKKIDKKHGSSGISARRHQNDTMREKELAAKSNIEDIFSNLKVKEKKPITVNGTKQIKKNSEKYDHVRQAQKMAKKRNPKVGVDKRACTPDGLPIYSMEELKMGQGGYTKECPFECNCCF</sequence>
<dbReference type="OMA" id="KMGQGGY"/>
<evidence type="ECO:0000313" key="2">
    <source>
        <dbReference type="EMBL" id="GAW80960.1"/>
    </source>
</evidence>
<gene>
    <name evidence="2" type="ORF">PGO_091600</name>
</gene>
<feature type="compositionally biased region" description="Basic and acidic residues" evidence="1">
    <location>
        <begin position="53"/>
        <end position="62"/>
    </location>
</feature>
<protein>
    <submittedName>
        <fullName evidence="2">Uncharacterized protein</fullName>
    </submittedName>
</protein>
<dbReference type="EMBL" id="BDQF01000010">
    <property type="protein sequence ID" value="GAW80960.1"/>
    <property type="molecule type" value="Genomic_DNA"/>
</dbReference>
<dbReference type="AlphaFoldDB" id="A0A1Y1JFD2"/>
<proteinExistence type="predicted"/>
<dbReference type="PANTHER" id="PTHR34066:SF1">
    <property type="entry name" value="DUF1764 FAMILY PROTEIN"/>
    <property type="match status" value="1"/>
</dbReference>
<dbReference type="Proteomes" id="UP000195521">
    <property type="component" value="Unassembled WGS sequence"/>
</dbReference>
<dbReference type="PANTHER" id="PTHR34066">
    <property type="entry name" value="GROWTH FACTOR 2"/>
    <property type="match status" value="1"/>
</dbReference>
<organism evidence="2 3">
    <name type="scientific">Plasmodium gonderi</name>
    <dbReference type="NCBI Taxonomy" id="77519"/>
    <lineage>
        <taxon>Eukaryota</taxon>
        <taxon>Sar</taxon>
        <taxon>Alveolata</taxon>
        <taxon>Apicomplexa</taxon>
        <taxon>Aconoidasida</taxon>
        <taxon>Haemosporida</taxon>
        <taxon>Plasmodiidae</taxon>
        <taxon>Plasmodium</taxon>
        <taxon>Plasmodium (Plasmodium)</taxon>
    </lineage>
</organism>
<name>A0A1Y1JFD2_PLAGO</name>
<dbReference type="OrthoDB" id="20835at2759"/>
<dbReference type="Pfam" id="PF08576">
    <property type="entry name" value="DUF1764"/>
    <property type="match status" value="1"/>
</dbReference>